<dbReference type="GO" id="GO:0016787">
    <property type="term" value="F:hydrolase activity"/>
    <property type="evidence" value="ECO:0007669"/>
    <property type="project" value="UniProtKB-KW"/>
</dbReference>
<gene>
    <name evidence="2" type="ORF">SAMN05445060_1027</name>
</gene>
<name>A0A1N7DZF4_9NOCA</name>
<evidence type="ECO:0000313" key="3">
    <source>
        <dbReference type="Proteomes" id="UP000186218"/>
    </source>
</evidence>
<dbReference type="EMBL" id="FTNT01000002">
    <property type="protein sequence ID" value="SIR81065.1"/>
    <property type="molecule type" value="Genomic_DNA"/>
</dbReference>
<evidence type="ECO:0000256" key="1">
    <source>
        <dbReference type="SAM" id="SignalP"/>
    </source>
</evidence>
<sequence>MIQHRLSVRRARVTLTGAVLAGVITALTLAAAPALADSEPHAATPDGTRLVSSAPAGRQQVSLVVHSASMNRDIPLSVLLPADTSRPHPTLYLLNGAGGGEDAATWRKRTDVVQFFADKNVNVVTPELGAYSYYTDWVSDDPTRGRNKWSTFLGTELPPIIDKTLATNGRNAVAGISTSATAVLNLVVDHPGRFQAVGSYSGCASVTSPQGEAYVRAVVGGRGNADPQNMWGPYGSAGWRDHDPVLNAARLRGPTYWISAATGLPGRYDTPTATTDLGDLVDQVVLGGIIEAATNACTHQLQGRMNTLGIPATFDYPVTGTHSWLYWRDQLHRSWPKLGAAIGA</sequence>
<accession>A0A1N7DZF4</accession>
<dbReference type="GO" id="GO:0016747">
    <property type="term" value="F:acyltransferase activity, transferring groups other than amino-acyl groups"/>
    <property type="evidence" value="ECO:0007669"/>
    <property type="project" value="TreeGrafter"/>
</dbReference>
<proteinExistence type="predicted"/>
<protein>
    <submittedName>
        <fullName evidence="2">S-formylglutathione hydrolase FrmB</fullName>
    </submittedName>
</protein>
<feature type="chain" id="PRO_5012320194" evidence="1">
    <location>
        <begin position="37"/>
        <end position="344"/>
    </location>
</feature>
<keyword evidence="3" id="KW-1185">Reference proteome</keyword>
<dbReference type="Gene3D" id="3.40.50.1820">
    <property type="entry name" value="alpha/beta hydrolase"/>
    <property type="match status" value="1"/>
</dbReference>
<dbReference type="SUPFAM" id="SSF53474">
    <property type="entry name" value="alpha/beta-Hydrolases"/>
    <property type="match status" value="1"/>
</dbReference>
<keyword evidence="1" id="KW-0732">Signal</keyword>
<dbReference type="PANTHER" id="PTHR48098:SF1">
    <property type="entry name" value="DIACYLGLYCEROL ACYLTRANSFERASE_MYCOLYLTRANSFERASE AG85A"/>
    <property type="match status" value="1"/>
</dbReference>
<organism evidence="2 3">
    <name type="scientific">Williamsia sterculiae</name>
    <dbReference type="NCBI Taxonomy" id="1344003"/>
    <lineage>
        <taxon>Bacteria</taxon>
        <taxon>Bacillati</taxon>
        <taxon>Actinomycetota</taxon>
        <taxon>Actinomycetes</taxon>
        <taxon>Mycobacteriales</taxon>
        <taxon>Nocardiaceae</taxon>
        <taxon>Williamsia</taxon>
    </lineage>
</organism>
<dbReference type="PANTHER" id="PTHR48098">
    <property type="entry name" value="ENTEROCHELIN ESTERASE-RELATED"/>
    <property type="match status" value="1"/>
</dbReference>
<dbReference type="Pfam" id="PF00756">
    <property type="entry name" value="Esterase"/>
    <property type="match status" value="1"/>
</dbReference>
<feature type="signal peptide" evidence="1">
    <location>
        <begin position="1"/>
        <end position="36"/>
    </location>
</feature>
<dbReference type="InterPro" id="IPR050583">
    <property type="entry name" value="Mycobacterial_A85_antigen"/>
</dbReference>
<dbReference type="STRING" id="1344003.SAMN05445060_1027"/>
<reference evidence="2 3" key="1">
    <citation type="submission" date="2017-01" db="EMBL/GenBank/DDBJ databases">
        <authorList>
            <person name="Mah S.A."/>
            <person name="Swanson W.J."/>
            <person name="Moy G.W."/>
            <person name="Vacquier V.D."/>
        </authorList>
    </citation>
    <scope>NUCLEOTIDE SEQUENCE [LARGE SCALE GENOMIC DNA]</scope>
    <source>
        <strain evidence="2 3">CPCC 203464</strain>
    </source>
</reference>
<dbReference type="AlphaFoldDB" id="A0A1N7DZF4"/>
<evidence type="ECO:0000313" key="2">
    <source>
        <dbReference type="EMBL" id="SIR81065.1"/>
    </source>
</evidence>
<dbReference type="InterPro" id="IPR029058">
    <property type="entry name" value="AB_hydrolase_fold"/>
</dbReference>
<keyword evidence="2" id="KW-0378">Hydrolase</keyword>
<dbReference type="Proteomes" id="UP000186218">
    <property type="component" value="Unassembled WGS sequence"/>
</dbReference>
<dbReference type="InterPro" id="IPR000801">
    <property type="entry name" value="Esterase-like"/>
</dbReference>